<dbReference type="OrthoDB" id="9806565at2"/>
<dbReference type="SUPFAM" id="SSF51905">
    <property type="entry name" value="FAD/NAD(P)-binding domain"/>
    <property type="match status" value="1"/>
</dbReference>
<dbReference type="InterPro" id="IPR050407">
    <property type="entry name" value="Geranylgeranyl_reductase"/>
</dbReference>
<dbReference type="AlphaFoldDB" id="A0A845RMP1"/>
<gene>
    <name evidence="2" type="ORF">D3Z39_15130</name>
</gene>
<comment type="caution">
    <text evidence="2">The sequence shown here is derived from an EMBL/GenBank/DDBJ whole genome shotgun (WGS) entry which is preliminary data.</text>
</comment>
<evidence type="ECO:0000259" key="1">
    <source>
        <dbReference type="Pfam" id="PF01494"/>
    </source>
</evidence>
<dbReference type="RefSeq" id="WP_160210867.1">
    <property type="nucleotide sequence ID" value="NZ_QXWZ01000035.1"/>
</dbReference>
<accession>A0A845RMP1</accession>
<dbReference type="PRINTS" id="PR00420">
    <property type="entry name" value="RNGMNOXGNASE"/>
</dbReference>
<dbReference type="PANTHER" id="PTHR42685:SF22">
    <property type="entry name" value="CONDITIONED MEDIUM FACTOR RECEPTOR 1"/>
    <property type="match status" value="1"/>
</dbReference>
<dbReference type="Pfam" id="PF01494">
    <property type="entry name" value="FAD_binding_3"/>
    <property type="match status" value="1"/>
</dbReference>
<dbReference type="GO" id="GO:0071949">
    <property type="term" value="F:FAD binding"/>
    <property type="evidence" value="ECO:0007669"/>
    <property type="project" value="InterPro"/>
</dbReference>
<dbReference type="Proteomes" id="UP000446348">
    <property type="component" value="Unassembled WGS sequence"/>
</dbReference>
<reference evidence="2 3" key="1">
    <citation type="submission" date="2018-08" db="EMBL/GenBank/DDBJ databases">
        <title>Murine metabolic-syndrome-specific gut microbial biobank.</title>
        <authorList>
            <person name="Liu C."/>
        </authorList>
    </citation>
    <scope>NUCLEOTIDE SEQUENCE [LARGE SCALE GENOMIC DNA]</scope>
    <source>
        <strain evidence="2 3">X69</strain>
    </source>
</reference>
<dbReference type="EMBL" id="QXWZ01000035">
    <property type="protein sequence ID" value="NBI80168.1"/>
    <property type="molecule type" value="Genomic_DNA"/>
</dbReference>
<evidence type="ECO:0000313" key="2">
    <source>
        <dbReference type="EMBL" id="NBI80168.1"/>
    </source>
</evidence>
<feature type="domain" description="FAD-binding" evidence="1">
    <location>
        <begin position="2"/>
        <end position="162"/>
    </location>
</feature>
<protein>
    <submittedName>
        <fullName evidence="2">NAD(P)/FAD-dependent oxidoreductase</fullName>
    </submittedName>
</protein>
<dbReference type="PANTHER" id="PTHR42685">
    <property type="entry name" value="GERANYLGERANYL DIPHOSPHATE REDUCTASE"/>
    <property type="match status" value="1"/>
</dbReference>
<dbReference type="InterPro" id="IPR002938">
    <property type="entry name" value="FAD-bd"/>
</dbReference>
<sequence length="348" mass="38267">MYDVIVIGAGPSGSTAAATLAKRGLRVLLVERFALPRYKSCSGILIKKSLDLVRLYFGEGVPSDTTCAPAENRGMVFTGDSGKAVRFEQEGLNIWRGAFDHWLVMKAAQCGAEVRDATSVCACVPQAGCVAVTLRGKKGIYTELVRYVIDCEGVTGAVKRKLFGGPSPLITTFQTFYRGTIDLDPHYFYAYLQPELSEYDAWFNVKDDLLVLGVSAKDPGRLGSYYERFIAHMQERFRLRTEGELRSERWLMPRIRPGCAIDYNFGRVFFAGEIAGFLNPMGEGISAGLESGFCAASAVAEYFDDEKLAAANYRSRTAKLHSYMARQWSLVAGMAAAFGEMALRPHGA</sequence>
<dbReference type="Gene3D" id="3.50.50.60">
    <property type="entry name" value="FAD/NAD(P)-binding domain"/>
    <property type="match status" value="1"/>
</dbReference>
<organism evidence="2 3">
    <name type="scientific">Anaerotruncus colihominis</name>
    <dbReference type="NCBI Taxonomy" id="169435"/>
    <lineage>
        <taxon>Bacteria</taxon>
        <taxon>Bacillati</taxon>
        <taxon>Bacillota</taxon>
        <taxon>Clostridia</taxon>
        <taxon>Eubacteriales</taxon>
        <taxon>Oscillospiraceae</taxon>
        <taxon>Anaerotruncus</taxon>
    </lineage>
</organism>
<evidence type="ECO:0000313" key="3">
    <source>
        <dbReference type="Proteomes" id="UP000446348"/>
    </source>
</evidence>
<dbReference type="InterPro" id="IPR036188">
    <property type="entry name" value="FAD/NAD-bd_sf"/>
</dbReference>
<name>A0A845RMP1_9FIRM</name>
<proteinExistence type="predicted"/>